<dbReference type="GO" id="GO:0005886">
    <property type="term" value="C:plasma membrane"/>
    <property type="evidence" value="ECO:0007669"/>
    <property type="project" value="TreeGrafter"/>
</dbReference>
<dbReference type="InterPro" id="IPR003280">
    <property type="entry name" value="2pore_dom_K_chnl"/>
</dbReference>
<evidence type="ECO:0000256" key="3">
    <source>
        <dbReference type="ARBA" id="ARBA00022692"/>
    </source>
</evidence>
<dbReference type="OrthoDB" id="297496at2759"/>
<evidence type="ECO:0000256" key="10">
    <source>
        <dbReference type="SAM" id="Phobius"/>
    </source>
</evidence>
<keyword evidence="5 8" id="KW-0406">Ion transport</keyword>
<comment type="subcellular location">
    <subcellularLocation>
        <location evidence="1">Membrane</location>
        <topology evidence="1">Multi-pass membrane protein</topology>
    </subcellularLocation>
</comment>
<protein>
    <recommendedName>
        <fullName evidence="11">Potassium channel domain-containing protein</fullName>
    </recommendedName>
</protein>
<dbReference type="GO" id="GO:0022841">
    <property type="term" value="F:potassium ion leak channel activity"/>
    <property type="evidence" value="ECO:0007669"/>
    <property type="project" value="TreeGrafter"/>
</dbReference>
<dbReference type="Proteomes" id="UP000027265">
    <property type="component" value="Unassembled WGS sequence"/>
</dbReference>
<dbReference type="AlphaFoldDB" id="A0A067PZ29"/>
<dbReference type="STRING" id="933084.A0A067PZ29"/>
<feature type="transmembrane region" description="Helical" evidence="10">
    <location>
        <begin position="24"/>
        <end position="47"/>
    </location>
</feature>
<dbReference type="GO" id="GO:0030322">
    <property type="term" value="P:stabilization of membrane potential"/>
    <property type="evidence" value="ECO:0007669"/>
    <property type="project" value="TreeGrafter"/>
</dbReference>
<feature type="transmembrane region" description="Helical" evidence="10">
    <location>
        <begin position="154"/>
        <end position="174"/>
    </location>
</feature>
<dbReference type="PANTHER" id="PTHR11003:SF342">
    <property type="entry name" value="OUTWARD-RECTIFIER POTASSIUM CHANNEL TOK1"/>
    <property type="match status" value="1"/>
</dbReference>
<organism evidence="12 13">
    <name type="scientific">Jaapia argillacea MUCL 33604</name>
    <dbReference type="NCBI Taxonomy" id="933084"/>
    <lineage>
        <taxon>Eukaryota</taxon>
        <taxon>Fungi</taxon>
        <taxon>Dikarya</taxon>
        <taxon>Basidiomycota</taxon>
        <taxon>Agaricomycotina</taxon>
        <taxon>Agaricomycetes</taxon>
        <taxon>Agaricomycetidae</taxon>
        <taxon>Jaapiales</taxon>
        <taxon>Jaapiaceae</taxon>
        <taxon>Jaapia</taxon>
    </lineage>
</organism>
<evidence type="ECO:0000256" key="9">
    <source>
        <dbReference type="SAM" id="MobiDB-lite"/>
    </source>
</evidence>
<keyword evidence="7 8" id="KW-0407">Ion channel</keyword>
<feature type="domain" description="Potassium channel" evidence="11">
    <location>
        <begin position="578"/>
        <end position="649"/>
    </location>
</feature>
<feature type="region of interest" description="Disordered" evidence="9">
    <location>
        <begin position="523"/>
        <end position="548"/>
    </location>
</feature>
<evidence type="ECO:0000256" key="8">
    <source>
        <dbReference type="RuleBase" id="RU003857"/>
    </source>
</evidence>
<feature type="transmembrane region" description="Helical" evidence="10">
    <location>
        <begin position="59"/>
        <end position="80"/>
    </location>
</feature>
<dbReference type="InParanoid" id="A0A067PZ29"/>
<feature type="transmembrane region" description="Helical" evidence="10">
    <location>
        <begin position="101"/>
        <end position="123"/>
    </location>
</feature>
<keyword evidence="6 10" id="KW-0472">Membrane</keyword>
<dbReference type="PANTHER" id="PTHR11003">
    <property type="entry name" value="POTASSIUM CHANNEL, SUBFAMILY K"/>
    <property type="match status" value="1"/>
</dbReference>
<evidence type="ECO:0000256" key="6">
    <source>
        <dbReference type="ARBA" id="ARBA00023136"/>
    </source>
</evidence>
<feature type="region of interest" description="Disordered" evidence="9">
    <location>
        <begin position="421"/>
        <end position="507"/>
    </location>
</feature>
<dbReference type="GO" id="GO:0015271">
    <property type="term" value="F:outward rectifier potassium channel activity"/>
    <property type="evidence" value="ECO:0007669"/>
    <property type="project" value="TreeGrafter"/>
</dbReference>
<evidence type="ECO:0000256" key="5">
    <source>
        <dbReference type="ARBA" id="ARBA00023065"/>
    </source>
</evidence>
<keyword evidence="3 8" id="KW-0812">Transmembrane</keyword>
<keyword evidence="4 10" id="KW-1133">Transmembrane helix</keyword>
<reference evidence="13" key="1">
    <citation type="journal article" date="2014" name="Proc. Natl. Acad. Sci. U.S.A.">
        <title>Extensive sampling of basidiomycete genomes demonstrates inadequacy of the white-rot/brown-rot paradigm for wood decay fungi.</title>
        <authorList>
            <person name="Riley R."/>
            <person name="Salamov A.A."/>
            <person name="Brown D.W."/>
            <person name="Nagy L.G."/>
            <person name="Floudas D."/>
            <person name="Held B.W."/>
            <person name="Levasseur A."/>
            <person name="Lombard V."/>
            <person name="Morin E."/>
            <person name="Otillar R."/>
            <person name="Lindquist E.A."/>
            <person name="Sun H."/>
            <person name="LaButti K.M."/>
            <person name="Schmutz J."/>
            <person name="Jabbour D."/>
            <person name="Luo H."/>
            <person name="Baker S.E."/>
            <person name="Pisabarro A.G."/>
            <person name="Walton J.D."/>
            <person name="Blanchette R.A."/>
            <person name="Henrissat B."/>
            <person name="Martin F."/>
            <person name="Cullen D."/>
            <person name="Hibbett D.S."/>
            <person name="Grigoriev I.V."/>
        </authorList>
    </citation>
    <scope>NUCLEOTIDE SEQUENCE [LARGE SCALE GENOMIC DNA]</scope>
    <source>
        <strain evidence="13">MUCL 33604</strain>
    </source>
</reference>
<dbReference type="InterPro" id="IPR013099">
    <property type="entry name" value="K_chnl_dom"/>
</dbReference>
<dbReference type="Pfam" id="PF07885">
    <property type="entry name" value="Ion_trans_2"/>
    <property type="match status" value="2"/>
</dbReference>
<evidence type="ECO:0000256" key="4">
    <source>
        <dbReference type="ARBA" id="ARBA00022989"/>
    </source>
</evidence>
<name>A0A067PZ29_9AGAM</name>
<evidence type="ECO:0000256" key="1">
    <source>
        <dbReference type="ARBA" id="ARBA00004141"/>
    </source>
</evidence>
<feature type="region of interest" description="Disordered" evidence="9">
    <location>
        <begin position="667"/>
        <end position="700"/>
    </location>
</feature>
<comment type="similarity">
    <text evidence="8">Belongs to the two pore domain potassium channel (TC 1.A.1.8) family.</text>
</comment>
<feature type="domain" description="Potassium channel" evidence="11">
    <location>
        <begin position="107"/>
        <end position="180"/>
    </location>
</feature>
<evidence type="ECO:0000313" key="13">
    <source>
        <dbReference type="Proteomes" id="UP000027265"/>
    </source>
</evidence>
<evidence type="ECO:0000256" key="7">
    <source>
        <dbReference type="ARBA" id="ARBA00023303"/>
    </source>
</evidence>
<dbReference type="Gene3D" id="1.10.287.70">
    <property type="match status" value="2"/>
</dbReference>
<evidence type="ECO:0000259" key="11">
    <source>
        <dbReference type="Pfam" id="PF07885"/>
    </source>
</evidence>
<accession>A0A067PZ29</accession>
<evidence type="ECO:0000256" key="2">
    <source>
        <dbReference type="ARBA" id="ARBA00022448"/>
    </source>
</evidence>
<dbReference type="SUPFAM" id="SSF81324">
    <property type="entry name" value="Voltage-gated potassium channels"/>
    <property type="match status" value="2"/>
</dbReference>
<dbReference type="EMBL" id="KL197714">
    <property type="protein sequence ID" value="KDQ60083.1"/>
    <property type="molecule type" value="Genomic_DNA"/>
</dbReference>
<proteinExistence type="inferred from homology"/>
<dbReference type="PRINTS" id="PR01333">
    <property type="entry name" value="2POREKCHANEL"/>
</dbReference>
<keyword evidence="13" id="KW-1185">Reference proteome</keyword>
<keyword evidence="2 8" id="KW-0813">Transport</keyword>
<feature type="region of interest" description="Disordered" evidence="9">
    <location>
        <begin position="825"/>
        <end position="856"/>
    </location>
</feature>
<feature type="transmembrane region" description="Helical" evidence="10">
    <location>
        <begin position="625"/>
        <end position="645"/>
    </location>
</feature>
<feature type="transmembrane region" description="Helical" evidence="10">
    <location>
        <begin position="595"/>
        <end position="613"/>
    </location>
</feature>
<sequence>MACALVANLCLIARFMEKRVKAMTLLAIFALTVHDIINVTAVTIFGIEHRFDDGFTYGQAFWLTLCSTIASVMTNISLVVDLVRTTDFSKSGSGLTHKQRSLVIIVMILLLQIALGALINSILNHLSFIDGLYFTVASIETIGYGDVVPKTTGARVFICLFSTVGIINLGLAVGMTRETIIEGLEVSYRKRVRELRAHRKAEKDKRKALSRWRATIEAKLRDLGVDVWVPDDNHQGRDGVGGDEYNGEKETKFIRLYERVVHVHWLPEFISRHSRHRHTYDGTHAYGHHGMKLNIDKLSPAQLEACSLEAGVPLDTVLPTSHTARRAHAQWLSYWWGHNGHPHLPQFLPSFGARKIIHANAIRRQDAEMQEANGFGSSGAYFDREHLRDQRPKNRTHAQLGQMAEMMTRFAIGLQGAHVHAHDQRTIRESGTTSPVPEETFGSDVVSRTSISDRRVESPAPMTEGVNLDTDDDDIGNSTGGNATPMPRGTGDENNGNSDNDDSPGRNRALSFREVLTMPSKTELELSQSRVPGISRVGKPKRDDSDSVSVSYDSFKSTLQSEEKKAFYAKLFVAWGLFLMFWTSGSAIFMRTEGWSYGTAMYFCFISFATIGYGDYSPKTPAGRAVFVAWALLGVATMTILISVISEAYSSRYKRAMHTKAFKKAVNRYRETSRPRPSLDPAATPREPSQPVIDPPATIGRGRVPLTKTVTFEETQDRAQKQLEALPGEILQQARAFHEGVQYFVKTTTQDVVAGESSHNDPANHMPSGLDKLLNDIAAAAGIGERVKCEILQDADARNTLFMLSIEKALRNMIGAAEGALEALSERDKLASSEVEDTSLPQTEDKTPPFEPPSDD</sequence>
<feature type="transmembrane region" description="Helical" evidence="10">
    <location>
        <begin position="567"/>
        <end position="589"/>
    </location>
</feature>
<evidence type="ECO:0000313" key="12">
    <source>
        <dbReference type="EMBL" id="KDQ60083.1"/>
    </source>
</evidence>
<dbReference type="HOGENOM" id="CLU_009214_1_0_1"/>
<gene>
    <name evidence="12" type="ORF">JAAARDRAFT_32466</name>
</gene>